<reference evidence="2" key="1">
    <citation type="journal article" date="2022" name="bioRxiv">
        <title>Sequencing and chromosome-scale assembly of the giantPleurodeles waltlgenome.</title>
        <authorList>
            <person name="Brown T."/>
            <person name="Elewa A."/>
            <person name="Iarovenko S."/>
            <person name="Subramanian E."/>
            <person name="Araus A.J."/>
            <person name="Petzold A."/>
            <person name="Susuki M."/>
            <person name="Suzuki K.-i.T."/>
            <person name="Hayashi T."/>
            <person name="Toyoda A."/>
            <person name="Oliveira C."/>
            <person name="Osipova E."/>
            <person name="Leigh N.D."/>
            <person name="Simon A."/>
            <person name="Yun M.H."/>
        </authorList>
    </citation>
    <scope>NUCLEOTIDE SEQUENCE</scope>
    <source>
        <strain evidence="2">20211129_DDA</strain>
        <tissue evidence="2">Liver</tissue>
    </source>
</reference>
<protein>
    <submittedName>
        <fullName evidence="2">Uncharacterized protein</fullName>
    </submittedName>
</protein>
<keyword evidence="3" id="KW-1185">Reference proteome</keyword>
<organism evidence="2 3">
    <name type="scientific">Pleurodeles waltl</name>
    <name type="common">Iberian ribbed newt</name>
    <dbReference type="NCBI Taxonomy" id="8319"/>
    <lineage>
        <taxon>Eukaryota</taxon>
        <taxon>Metazoa</taxon>
        <taxon>Chordata</taxon>
        <taxon>Craniata</taxon>
        <taxon>Vertebrata</taxon>
        <taxon>Euteleostomi</taxon>
        <taxon>Amphibia</taxon>
        <taxon>Batrachia</taxon>
        <taxon>Caudata</taxon>
        <taxon>Salamandroidea</taxon>
        <taxon>Salamandridae</taxon>
        <taxon>Pleurodelinae</taxon>
        <taxon>Pleurodeles</taxon>
    </lineage>
</organism>
<dbReference type="Proteomes" id="UP001066276">
    <property type="component" value="Chromosome 4_1"/>
</dbReference>
<evidence type="ECO:0000256" key="1">
    <source>
        <dbReference type="SAM" id="MobiDB-lite"/>
    </source>
</evidence>
<evidence type="ECO:0000313" key="3">
    <source>
        <dbReference type="Proteomes" id="UP001066276"/>
    </source>
</evidence>
<name>A0AAV7T9G2_PLEWA</name>
<gene>
    <name evidence="2" type="ORF">NDU88_004672</name>
</gene>
<proteinExistence type="predicted"/>
<comment type="caution">
    <text evidence="2">The sequence shown here is derived from an EMBL/GenBank/DDBJ whole genome shotgun (WGS) entry which is preliminary data.</text>
</comment>
<accession>A0AAV7T9G2</accession>
<feature type="region of interest" description="Disordered" evidence="1">
    <location>
        <begin position="1"/>
        <end position="58"/>
    </location>
</feature>
<dbReference type="AlphaFoldDB" id="A0AAV7T9G2"/>
<evidence type="ECO:0000313" key="2">
    <source>
        <dbReference type="EMBL" id="KAJ1172830.1"/>
    </source>
</evidence>
<sequence>MGSARATRSDGLEPPLQSQFHKRKSTVHSASLQHRVGGPSVIKRGRTGNVKRASHATCLEPRQKLEPLCYPKRQS</sequence>
<dbReference type="EMBL" id="JANPWB010000007">
    <property type="protein sequence ID" value="KAJ1172830.1"/>
    <property type="molecule type" value="Genomic_DNA"/>
</dbReference>